<dbReference type="SUPFAM" id="SSF56719">
    <property type="entry name" value="Type II DNA topoisomerase"/>
    <property type="match status" value="1"/>
</dbReference>
<dbReference type="GO" id="GO:0006265">
    <property type="term" value="P:DNA topological change"/>
    <property type="evidence" value="ECO:0007669"/>
    <property type="project" value="UniProtKB-UniRule"/>
</dbReference>
<dbReference type="GO" id="GO:0003677">
    <property type="term" value="F:DNA binding"/>
    <property type="evidence" value="ECO:0007669"/>
    <property type="project" value="UniProtKB-UniRule"/>
</dbReference>
<dbReference type="RefSeq" id="WP_114616119.1">
    <property type="nucleotide sequence ID" value="NZ_PPTO01000015.1"/>
</dbReference>
<evidence type="ECO:0000256" key="3">
    <source>
        <dbReference type="ARBA" id="ARBA00023029"/>
    </source>
</evidence>
<dbReference type="InterPro" id="IPR035516">
    <property type="entry name" value="Gyrase/topoIV_suA_C"/>
</dbReference>
<dbReference type="Gene3D" id="3.90.199.10">
    <property type="entry name" value="Topoisomerase II, domain 5"/>
    <property type="match status" value="1"/>
</dbReference>
<evidence type="ECO:0000256" key="4">
    <source>
        <dbReference type="ARBA" id="ARBA00023125"/>
    </source>
</evidence>
<dbReference type="GO" id="GO:0009330">
    <property type="term" value="C:DNA topoisomerase type II (double strand cut, ATP-hydrolyzing) complex"/>
    <property type="evidence" value="ECO:0007669"/>
    <property type="project" value="TreeGrafter"/>
</dbReference>
<dbReference type="InterPro" id="IPR013760">
    <property type="entry name" value="Topo_IIA-like_dom_sf"/>
</dbReference>
<feature type="compositionally biased region" description="Basic and acidic residues" evidence="8">
    <location>
        <begin position="738"/>
        <end position="750"/>
    </location>
</feature>
<dbReference type="SMART" id="SM00434">
    <property type="entry name" value="TOP4c"/>
    <property type="match status" value="1"/>
</dbReference>
<dbReference type="AlphaFoldDB" id="A0A369L9R8"/>
<evidence type="ECO:0000313" key="10">
    <source>
        <dbReference type="EMBL" id="RDB56401.1"/>
    </source>
</evidence>
<evidence type="ECO:0000256" key="8">
    <source>
        <dbReference type="SAM" id="MobiDB-lite"/>
    </source>
</evidence>
<evidence type="ECO:0000256" key="7">
    <source>
        <dbReference type="SAM" id="Coils"/>
    </source>
</evidence>
<dbReference type="GO" id="GO:0005524">
    <property type="term" value="F:ATP binding"/>
    <property type="evidence" value="ECO:0007669"/>
    <property type="project" value="InterPro"/>
</dbReference>
<dbReference type="PANTHER" id="PTHR43493">
    <property type="entry name" value="DNA GYRASE/TOPOISOMERASE SUBUNIT A"/>
    <property type="match status" value="1"/>
</dbReference>
<comment type="similarity">
    <text evidence="2">Belongs to the type II topoisomerase GyrA/ParC subunit family.</text>
</comment>
<name>A0A369L9R8_9ACTN</name>
<dbReference type="Proteomes" id="UP000253975">
    <property type="component" value="Unassembled WGS sequence"/>
</dbReference>
<gene>
    <name evidence="10" type="ORF">C1881_08600</name>
</gene>
<keyword evidence="5 6" id="KW-0413">Isomerase</keyword>
<comment type="caution">
    <text evidence="10">The sequence shown here is derived from an EMBL/GenBank/DDBJ whole genome shotgun (WGS) entry which is preliminary data.</text>
</comment>
<dbReference type="PROSITE" id="PS52040">
    <property type="entry name" value="TOPO_IIA"/>
    <property type="match status" value="1"/>
</dbReference>
<reference evidence="10 11" key="1">
    <citation type="journal article" date="2018" name="Elife">
        <title>Discovery and characterization of a prevalent human gut bacterial enzyme sufficient for the inactivation of a family of plant toxins.</title>
        <authorList>
            <person name="Koppel N."/>
            <person name="Bisanz J.E."/>
            <person name="Pandelia M.E."/>
            <person name="Turnbaugh P.J."/>
            <person name="Balskus E.P."/>
        </authorList>
    </citation>
    <scope>NUCLEOTIDE SEQUENCE [LARGE SCALE GENOMIC DNA]</scope>
    <source>
        <strain evidence="10 11">OB21 GAM31</strain>
    </source>
</reference>
<evidence type="ECO:0000313" key="11">
    <source>
        <dbReference type="Proteomes" id="UP000253975"/>
    </source>
</evidence>
<dbReference type="GO" id="GO:0034335">
    <property type="term" value="F:DNA negative supercoiling activity"/>
    <property type="evidence" value="ECO:0007669"/>
    <property type="project" value="UniProtKB-ARBA"/>
</dbReference>
<organism evidence="10 11">
    <name type="scientific">Slackia isoflavoniconvertens</name>
    <dbReference type="NCBI Taxonomy" id="572010"/>
    <lineage>
        <taxon>Bacteria</taxon>
        <taxon>Bacillati</taxon>
        <taxon>Actinomycetota</taxon>
        <taxon>Coriobacteriia</taxon>
        <taxon>Eggerthellales</taxon>
        <taxon>Eggerthellaceae</taxon>
        <taxon>Slackia</taxon>
    </lineage>
</organism>
<keyword evidence="7" id="KW-0175">Coiled coil</keyword>
<dbReference type="InterPro" id="IPR013758">
    <property type="entry name" value="Topo_IIA_A/C_ab"/>
</dbReference>
<feature type="coiled-coil region" evidence="7">
    <location>
        <begin position="451"/>
        <end position="478"/>
    </location>
</feature>
<dbReference type="InterPro" id="IPR050220">
    <property type="entry name" value="Type_II_DNA_Topoisomerases"/>
</dbReference>
<keyword evidence="4 6" id="KW-0238">DNA-binding</keyword>
<evidence type="ECO:0000256" key="1">
    <source>
        <dbReference type="ARBA" id="ARBA00000185"/>
    </source>
</evidence>
<dbReference type="InterPro" id="IPR013757">
    <property type="entry name" value="Topo_IIA_A_a_sf"/>
</dbReference>
<dbReference type="Gene3D" id="1.10.268.10">
    <property type="entry name" value="Topoisomerase, domain 3"/>
    <property type="match status" value="1"/>
</dbReference>
<evidence type="ECO:0000256" key="6">
    <source>
        <dbReference type="PROSITE-ProRule" id="PRU01384"/>
    </source>
</evidence>
<keyword evidence="3 6" id="KW-0799">Topoisomerase</keyword>
<protein>
    <submittedName>
        <fullName evidence="10">Topoisomerase IV</fullName>
    </submittedName>
</protein>
<dbReference type="EMBL" id="PPTO01000015">
    <property type="protein sequence ID" value="RDB56401.1"/>
    <property type="molecule type" value="Genomic_DNA"/>
</dbReference>
<feature type="region of interest" description="Disordered" evidence="8">
    <location>
        <begin position="731"/>
        <end position="750"/>
    </location>
</feature>
<evidence type="ECO:0000259" key="9">
    <source>
        <dbReference type="PROSITE" id="PS52040"/>
    </source>
</evidence>
<comment type="catalytic activity">
    <reaction evidence="1 6">
        <text>ATP-dependent breakage, passage and rejoining of double-stranded DNA.</text>
        <dbReference type="EC" id="5.6.2.2"/>
    </reaction>
</comment>
<accession>A0A369L9R8</accession>
<feature type="active site" description="O-(5'-phospho-DNA)-tyrosine intermediate" evidence="6">
    <location>
        <position position="142"/>
    </location>
</feature>
<dbReference type="PANTHER" id="PTHR43493:SF5">
    <property type="entry name" value="DNA GYRASE SUBUNIT A, CHLOROPLASTIC_MITOCHONDRIAL"/>
    <property type="match status" value="1"/>
</dbReference>
<dbReference type="InterPro" id="IPR002205">
    <property type="entry name" value="Topo_IIA_dom_A"/>
</dbReference>
<dbReference type="SUPFAM" id="SSF101904">
    <property type="entry name" value="GyrA/ParC C-terminal domain-like"/>
    <property type="match status" value="1"/>
</dbReference>
<dbReference type="Gene3D" id="2.120.10.90">
    <property type="entry name" value="DNA gyrase/topoisomerase IV, subunit A, C-terminal"/>
    <property type="match status" value="1"/>
</dbReference>
<dbReference type="Gene3D" id="3.30.1360.40">
    <property type="match status" value="1"/>
</dbReference>
<dbReference type="Pfam" id="PF00521">
    <property type="entry name" value="DNA_topoisoIV"/>
    <property type="match status" value="1"/>
</dbReference>
<proteinExistence type="inferred from homology"/>
<sequence length="750" mass="84791">MATKKKTKTEPKKKHVDNPNVIGLHSEVMEQPITQTLEQNYMPYAMSTNVSRAFPEIDGFKPSHRKLLYTMYKMGLLNGARQKSANIVGQTMKLNPHGDSAIYETMVRLATGNEALLAPFVESKGNFGKYYSGDLSYAASRYTEAKLSPICAEIFKDIDKDPVDFVDSYDGAMKEPRLLPTTFPNILVSANKGIGVAMASDICGFNLNEVCTATMHFLSDPECDLLEYMPAPDFSTGGEIIYRREEMERIFNTGLGSFQIRSRWRYLPDERIIEVYEIPYTTKTDVIIERIVKLSKEGKVREIADIRDETDLSGLRIAIDLKRGVDPEQLMAKLFRSTTLQDSFSCNFNVLVDGYPRVMGVREILSEWVAWRVESTRRRMNFDLDKKTDRLHLLHGLEAILLDIDKAIAIIRGTKLEADVVPNLMKGFNIDQVQAEFVAEIKLRNINEEYIINRTKDIEKLEADIAELNAILASEKKIKKVIHDELAAVNKKHVMPRKTGLVAPSEIVEVNLEPEVEEYPVTMMLSRDGYLKKMTDRVLRKATTLKYKDGDEPFIEFDSSNTHDLLVFTNQCQVYKCKVAAFEDTKSAQLGSYLPTDLEMDTDETVTWVIDPEDYKADVLFVFENGRVARVALSGYATKTNRKRLKNAIYGGSKLMYATVLKEERDLALVSSDYRLVNFNTSLLKTKTTNSTQGVQALTIKGSRTVTMVGTAEEFIGGKAQVEKFRAEKLPSAGAPMKETDMKSLFDLEE</sequence>
<evidence type="ECO:0000256" key="2">
    <source>
        <dbReference type="ARBA" id="ARBA00008263"/>
    </source>
</evidence>
<feature type="domain" description="Topo IIA-type catalytic" evidence="9">
    <location>
        <begin position="53"/>
        <end position="515"/>
    </location>
</feature>
<evidence type="ECO:0000256" key="5">
    <source>
        <dbReference type="ARBA" id="ARBA00023235"/>
    </source>
</evidence>